<sequence>MSDMPSTQHYVVPVKLPNSIDTYTRSDNKDFVKAFKDALGSIGKTFINHCYARSCNLLVDIPLENYMGILSNSLHAVPPDYQKYVKEGIEWDPHWGYNIFHMFLPSGQNSFVVNWFKNPYLKAYLHATMNPMSKGWFGIAVYSQDVDSVGMWRVVSQPNLDFAMLMIALLIVDLTADILCQNVWDQHNVTSARMQAVVQTLVTNGIIHMGEDDMESLAAAEWKEFAVFCELLKMVPGLESCLMESLEDDIITISDLKGVNGAHADDTKECQIWQGLQSSTDRSPSLSRQSGLEQHGDVNQANDWSDPDPWNGLLWSGLLVSAFKHIFTSPSSVDQEPKATRSGNVHLHGMQSVTKASIAYIATQARFALTLVQVFSRTDLITNSERFYTSILNLLDDTDEKDEVDQLLMWWNRQIFPLYADLEQVPSKNSALARIRQKREEIKERAAHTCIATSDLA</sequence>
<evidence type="ECO:0000313" key="2">
    <source>
        <dbReference type="EMBL" id="KIM64222.1"/>
    </source>
</evidence>
<dbReference type="InParanoid" id="A0A0C3AH32"/>
<dbReference type="HOGENOM" id="CLU_598733_0_0_1"/>
<dbReference type="AlphaFoldDB" id="A0A0C3AH32"/>
<reference evidence="2 3" key="1">
    <citation type="submission" date="2014-04" db="EMBL/GenBank/DDBJ databases">
        <authorList>
            <consortium name="DOE Joint Genome Institute"/>
            <person name="Kuo A."/>
            <person name="Kohler A."/>
            <person name="Nagy L.G."/>
            <person name="Floudas D."/>
            <person name="Copeland A."/>
            <person name="Barry K.W."/>
            <person name="Cichocki N."/>
            <person name="Veneault-Fourrey C."/>
            <person name="LaButti K."/>
            <person name="Lindquist E.A."/>
            <person name="Lipzen A."/>
            <person name="Lundell T."/>
            <person name="Morin E."/>
            <person name="Murat C."/>
            <person name="Sun H."/>
            <person name="Tunlid A."/>
            <person name="Henrissat B."/>
            <person name="Grigoriev I.V."/>
            <person name="Hibbett D.S."/>
            <person name="Martin F."/>
            <person name="Nordberg H.P."/>
            <person name="Cantor M.N."/>
            <person name="Hua S.X."/>
        </authorList>
    </citation>
    <scope>NUCLEOTIDE SEQUENCE [LARGE SCALE GENOMIC DNA]</scope>
    <source>
        <strain evidence="2 3">Foug A</strain>
    </source>
</reference>
<reference evidence="3" key="2">
    <citation type="submission" date="2015-01" db="EMBL/GenBank/DDBJ databases">
        <title>Evolutionary Origins and Diversification of the Mycorrhizal Mutualists.</title>
        <authorList>
            <consortium name="DOE Joint Genome Institute"/>
            <consortium name="Mycorrhizal Genomics Consortium"/>
            <person name="Kohler A."/>
            <person name="Kuo A."/>
            <person name="Nagy L.G."/>
            <person name="Floudas D."/>
            <person name="Copeland A."/>
            <person name="Barry K.W."/>
            <person name="Cichocki N."/>
            <person name="Veneault-Fourrey C."/>
            <person name="LaButti K."/>
            <person name="Lindquist E.A."/>
            <person name="Lipzen A."/>
            <person name="Lundell T."/>
            <person name="Morin E."/>
            <person name="Murat C."/>
            <person name="Riley R."/>
            <person name="Ohm R."/>
            <person name="Sun H."/>
            <person name="Tunlid A."/>
            <person name="Henrissat B."/>
            <person name="Grigoriev I.V."/>
            <person name="Hibbett D.S."/>
            <person name="Martin F."/>
        </authorList>
    </citation>
    <scope>NUCLEOTIDE SEQUENCE [LARGE SCALE GENOMIC DNA]</scope>
    <source>
        <strain evidence="3">Foug A</strain>
    </source>
</reference>
<gene>
    <name evidence="2" type="ORF">SCLCIDRAFT_23572</name>
</gene>
<dbReference type="InterPro" id="IPR046521">
    <property type="entry name" value="DUF6698"/>
</dbReference>
<feature type="compositionally biased region" description="Polar residues" evidence="1">
    <location>
        <begin position="276"/>
        <end position="303"/>
    </location>
</feature>
<organism evidence="2 3">
    <name type="scientific">Scleroderma citrinum Foug A</name>
    <dbReference type="NCBI Taxonomy" id="1036808"/>
    <lineage>
        <taxon>Eukaryota</taxon>
        <taxon>Fungi</taxon>
        <taxon>Dikarya</taxon>
        <taxon>Basidiomycota</taxon>
        <taxon>Agaricomycotina</taxon>
        <taxon>Agaricomycetes</taxon>
        <taxon>Agaricomycetidae</taxon>
        <taxon>Boletales</taxon>
        <taxon>Sclerodermatineae</taxon>
        <taxon>Sclerodermataceae</taxon>
        <taxon>Scleroderma</taxon>
    </lineage>
</organism>
<feature type="region of interest" description="Disordered" evidence="1">
    <location>
        <begin position="276"/>
        <end position="304"/>
    </location>
</feature>
<dbReference type="EMBL" id="KN822029">
    <property type="protein sequence ID" value="KIM64222.1"/>
    <property type="molecule type" value="Genomic_DNA"/>
</dbReference>
<keyword evidence="3" id="KW-1185">Reference proteome</keyword>
<evidence type="ECO:0000256" key="1">
    <source>
        <dbReference type="SAM" id="MobiDB-lite"/>
    </source>
</evidence>
<name>A0A0C3AH32_9AGAM</name>
<protein>
    <submittedName>
        <fullName evidence="2">Uncharacterized protein</fullName>
    </submittedName>
</protein>
<evidence type="ECO:0000313" key="3">
    <source>
        <dbReference type="Proteomes" id="UP000053989"/>
    </source>
</evidence>
<accession>A0A0C3AH32</accession>
<dbReference type="Pfam" id="PF20414">
    <property type="entry name" value="DUF6698"/>
    <property type="match status" value="1"/>
</dbReference>
<dbReference type="Proteomes" id="UP000053989">
    <property type="component" value="Unassembled WGS sequence"/>
</dbReference>
<dbReference type="STRING" id="1036808.A0A0C3AH32"/>
<proteinExistence type="predicted"/>
<dbReference type="OrthoDB" id="3160134at2759"/>